<dbReference type="PANTHER" id="PTHR47966:SF51">
    <property type="entry name" value="BETA-SITE APP-CLEAVING ENZYME, ISOFORM A-RELATED"/>
    <property type="match status" value="1"/>
</dbReference>
<organism evidence="3 4">
    <name type="scientific">Lepeophtheirus salmonis</name>
    <name type="common">Salmon louse</name>
    <name type="synonym">Caligus salmonis</name>
    <dbReference type="NCBI Taxonomy" id="72036"/>
    <lineage>
        <taxon>Eukaryota</taxon>
        <taxon>Metazoa</taxon>
        <taxon>Ecdysozoa</taxon>
        <taxon>Arthropoda</taxon>
        <taxon>Crustacea</taxon>
        <taxon>Multicrustacea</taxon>
        <taxon>Hexanauplia</taxon>
        <taxon>Copepoda</taxon>
        <taxon>Siphonostomatoida</taxon>
        <taxon>Caligidae</taxon>
        <taxon>Lepeophtheirus</taxon>
    </lineage>
</organism>
<keyword evidence="4" id="KW-1185">Reference proteome</keyword>
<evidence type="ECO:0000256" key="1">
    <source>
        <dbReference type="ARBA" id="ARBA00007447"/>
    </source>
</evidence>
<dbReference type="GO" id="GO:0006508">
    <property type="term" value="P:proteolysis"/>
    <property type="evidence" value="ECO:0007669"/>
    <property type="project" value="InterPro"/>
</dbReference>
<dbReference type="InterPro" id="IPR021109">
    <property type="entry name" value="Peptidase_aspartic_dom_sf"/>
</dbReference>
<dbReference type="EMBL" id="HG994581">
    <property type="protein sequence ID" value="CAF2873037.1"/>
    <property type="molecule type" value="Genomic_DNA"/>
</dbReference>
<dbReference type="SUPFAM" id="SSF50630">
    <property type="entry name" value="Acid proteases"/>
    <property type="match status" value="1"/>
</dbReference>
<dbReference type="AlphaFoldDB" id="A0A7R8H5S9"/>
<evidence type="ECO:0000313" key="4">
    <source>
        <dbReference type="Proteomes" id="UP000675881"/>
    </source>
</evidence>
<dbReference type="GO" id="GO:0004190">
    <property type="term" value="F:aspartic-type endopeptidase activity"/>
    <property type="evidence" value="ECO:0007669"/>
    <property type="project" value="UniProtKB-EC"/>
</dbReference>
<dbReference type="InterPro" id="IPR001969">
    <property type="entry name" value="Aspartic_peptidase_AS"/>
</dbReference>
<comment type="similarity">
    <text evidence="1">Belongs to the peptidase A1 family.</text>
</comment>
<dbReference type="InterPro" id="IPR033121">
    <property type="entry name" value="PEPTIDASE_A1"/>
</dbReference>
<gene>
    <name evidence="3" type="ORF">LSAA_6286</name>
</gene>
<feature type="disulfide bond" evidence="2">
    <location>
        <begin position="97"/>
        <end position="104"/>
    </location>
</feature>
<dbReference type="Proteomes" id="UP000675881">
    <property type="component" value="Chromosome 2"/>
</dbReference>
<dbReference type="EC" id="3.4.23.5" evidence="3"/>
<evidence type="ECO:0000313" key="3">
    <source>
        <dbReference type="EMBL" id="CAF2873037.1"/>
    </source>
</evidence>
<dbReference type="FunFam" id="2.40.70.10:FF:000149">
    <property type="entry name" value="Uncharacterized protein"/>
    <property type="match status" value="1"/>
</dbReference>
<protein>
    <submittedName>
        <fullName evidence="3">CTSD</fullName>
        <ecNumber evidence="3">3.4.23.5</ecNumber>
    </submittedName>
</protein>
<dbReference type="PANTHER" id="PTHR47966">
    <property type="entry name" value="BETA-SITE APP-CLEAVING ENZYME, ISOFORM A-RELATED"/>
    <property type="match status" value="1"/>
</dbReference>
<keyword evidence="2" id="KW-1015">Disulfide bond</keyword>
<reference evidence="3" key="1">
    <citation type="submission" date="2021-02" db="EMBL/GenBank/DDBJ databases">
        <authorList>
            <person name="Bekaert M."/>
        </authorList>
    </citation>
    <scope>NUCLEOTIDE SEQUENCE</scope>
    <source>
        <strain evidence="3">IoA-00</strain>
    </source>
</reference>
<dbReference type="PROSITE" id="PS51767">
    <property type="entry name" value="PEPTIDASE_A1"/>
    <property type="match status" value="1"/>
</dbReference>
<dbReference type="OrthoDB" id="771136at2759"/>
<dbReference type="Gene3D" id="2.40.70.10">
    <property type="entry name" value="Acid Proteases"/>
    <property type="match status" value="1"/>
</dbReference>
<sequence length="226" mass="25184">MKFLISFLLLSGLVALSYAKISSVTLNKINKQKTLDDVIESGRIISQRWNMRDESQDLSNFMDAQYYGEITIGTPPQKFNVVFDTGSSNLWIPSSKCSLLNIACQLHKKYNAKKSSTYSEDGREFFIQYGSGQVAGHFSSDTACIADVCPTEQAFGEVLKQPGIQFIAAKFDGILGMGFKRISLEGVPPVFQSMVDQKLVDDAVFSFWLNRDVDEEFGGRLTLGRN</sequence>
<dbReference type="InterPro" id="IPR001461">
    <property type="entry name" value="Aspartic_peptidase_A1"/>
</dbReference>
<evidence type="ECO:0000256" key="2">
    <source>
        <dbReference type="PIRSR" id="PIRSR601461-2"/>
    </source>
</evidence>
<proteinExistence type="inferred from homology"/>
<accession>A0A7R8H5S9</accession>
<dbReference type="Pfam" id="PF00026">
    <property type="entry name" value="Asp"/>
    <property type="match status" value="1"/>
</dbReference>
<keyword evidence="3" id="KW-0378">Hydrolase</keyword>
<dbReference type="PROSITE" id="PS00141">
    <property type="entry name" value="ASP_PROTEASE"/>
    <property type="match status" value="1"/>
</dbReference>
<name>A0A7R8H5S9_LEPSM</name>